<reference evidence="3" key="1">
    <citation type="submission" date="2020-11" db="EMBL/GenBank/DDBJ databases">
        <authorList>
            <consortium name="DOE Joint Genome Institute"/>
            <person name="Ahrendt S."/>
            <person name="Riley R."/>
            <person name="Andreopoulos W."/>
            <person name="Labutti K."/>
            <person name="Pangilinan J."/>
            <person name="Ruiz-Duenas F.J."/>
            <person name="Barrasa J.M."/>
            <person name="Sanchez-Garcia M."/>
            <person name="Camarero S."/>
            <person name="Miyauchi S."/>
            <person name="Serrano A."/>
            <person name="Linde D."/>
            <person name="Babiker R."/>
            <person name="Drula E."/>
            <person name="Ayuso-Fernandez I."/>
            <person name="Pacheco R."/>
            <person name="Padilla G."/>
            <person name="Ferreira P."/>
            <person name="Barriuso J."/>
            <person name="Kellner H."/>
            <person name="Castanera R."/>
            <person name="Alfaro M."/>
            <person name="Ramirez L."/>
            <person name="Pisabarro A.G."/>
            <person name="Kuo A."/>
            <person name="Tritt A."/>
            <person name="Lipzen A."/>
            <person name="He G."/>
            <person name="Yan M."/>
            <person name="Ng V."/>
            <person name="Cullen D."/>
            <person name="Martin F."/>
            <person name="Rosso M.-N."/>
            <person name="Henrissat B."/>
            <person name="Hibbett D."/>
            <person name="Martinez A.T."/>
            <person name="Grigoriev I.V."/>
        </authorList>
    </citation>
    <scope>NUCLEOTIDE SEQUENCE</scope>
    <source>
        <strain evidence="3">CBS 506.95</strain>
    </source>
</reference>
<feature type="compositionally biased region" description="Gly residues" evidence="1">
    <location>
        <begin position="681"/>
        <end position="691"/>
    </location>
</feature>
<feature type="compositionally biased region" description="Acidic residues" evidence="1">
    <location>
        <begin position="586"/>
        <end position="596"/>
    </location>
</feature>
<accession>A0A9P6E7G1</accession>
<feature type="compositionally biased region" description="Basic and acidic residues" evidence="1">
    <location>
        <begin position="728"/>
        <end position="744"/>
    </location>
</feature>
<feature type="compositionally biased region" description="Polar residues" evidence="1">
    <location>
        <begin position="598"/>
        <end position="611"/>
    </location>
</feature>
<feature type="compositionally biased region" description="Low complexity" evidence="1">
    <location>
        <begin position="488"/>
        <end position="505"/>
    </location>
</feature>
<feature type="transmembrane region" description="Helical" evidence="2">
    <location>
        <begin position="119"/>
        <end position="136"/>
    </location>
</feature>
<feature type="region of interest" description="Disordered" evidence="1">
    <location>
        <begin position="566"/>
        <end position="661"/>
    </location>
</feature>
<sequence length="757" mass="81772">MSSSTHPQIQLTPLLPSSPYLLPYALPLLLLSIVFTFAGTFLTLDRTRTFPKKSEGAVYASLPVPGALEPPKKKRKLSWVLEGGVGGLIGGYLFGVHLSTALSLLIPSTTSSSPLSPKPFLAIWLLSTIFTTPLAGRYRHITYAIIPLTGSALLSLSLCLIIHPSLTSRTILTTVFIILFTLTSLLLTFIPRMNAAFFHAFFRICTSSTGAFGLTLSIALLLNPHEASWSNIWERLFVSDGDPSIWASARERGLSAAWGIFFISGIAADWALHRWAGECPDEKWDSYLAQYTTNLPHHSDRAGSFKPFTSVWDRLFPSSSASVPSTPFDLGGGGGKGGSGKKEMMFPNDQDFKAHLTVPFMLHNIPHAPSPSTPGLSPINPGMGFRTTSMSPSLGKLSKKSKSLVGDEESGLLTSSLAKNIPASRTKSKSKNRKTSGGKLGFFNRKSEESVTRTGRKPIKFSADLSSDSEDGDETIAADDDSKKGLDSPSIPSSPVVPTVPYSYPQAQVPRRPGMTRDMSSAATLVERVGGGAGGQRKRGALPLPGVKEDEGVEIDYEKEIEMVRDKLRRNSGGVGSGKNGKGDSDVEYSDYEEDLTTLKNQYHNSSSGTRTPDRDGAWVPGFMKRHSSLQQPTLQQPTLQQPTLQQPTTPMGGALPVPATPSLIRAIDRLAIAQRDAYGHSGGMGVGAGGLSVVPSRDGSVAPSRDSQGQERGHAQDATIPSTGVPRQDRQETGERQERVPRWEEFWREVRNKAQS</sequence>
<dbReference type="AlphaFoldDB" id="A0A9P6E7G1"/>
<evidence type="ECO:0008006" key="5">
    <source>
        <dbReference type="Google" id="ProtNLM"/>
    </source>
</evidence>
<feature type="compositionally biased region" description="Basic residues" evidence="1">
    <location>
        <begin position="426"/>
        <end position="436"/>
    </location>
</feature>
<keyword evidence="2" id="KW-0812">Transmembrane</keyword>
<keyword evidence="4" id="KW-1185">Reference proteome</keyword>
<keyword evidence="2" id="KW-1133">Transmembrane helix</keyword>
<feature type="transmembrane region" description="Helical" evidence="2">
    <location>
        <begin position="170"/>
        <end position="189"/>
    </location>
</feature>
<name>A0A9P6E7G1_9AGAR</name>
<evidence type="ECO:0000313" key="3">
    <source>
        <dbReference type="EMBL" id="KAF9523919.1"/>
    </source>
</evidence>
<evidence type="ECO:0000256" key="2">
    <source>
        <dbReference type="SAM" id="Phobius"/>
    </source>
</evidence>
<gene>
    <name evidence="3" type="ORF">CPB83DRAFT_820899</name>
</gene>
<proteinExistence type="predicted"/>
<evidence type="ECO:0000256" key="1">
    <source>
        <dbReference type="SAM" id="MobiDB-lite"/>
    </source>
</evidence>
<keyword evidence="2" id="KW-0472">Membrane</keyword>
<feature type="transmembrane region" description="Helical" evidence="2">
    <location>
        <begin position="20"/>
        <end position="44"/>
    </location>
</feature>
<dbReference type="Proteomes" id="UP000807306">
    <property type="component" value="Unassembled WGS sequence"/>
</dbReference>
<evidence type="ECO:0000313" key="4">
    <source>
        <dbReference type="Proteomes" id="UP000807306"/>
    </source>
</evidence>
<dbReference type="OrthoDB" id="3364886at2759"/>
<protein>
    <recommendedName>
        <fullName evidence="5">DUF4203 domain-containing protein</fullName>
    </recommendedName>
</protein>
<feature type="compositionally biased region" description="Acidic residues" evidence="1">
    <location>
        <begin position="467"/>
        <end position="479"/>
    </location>
</feature>
<feature type="compositionally biased region" description="Low complexity" evidence="1">
    <location>
        <begin position="630"/>
        <end position="651"/>
    </location>
</feature>
<feature type="transmembrane region" description="Helical" evidence="2">
    <location>
        <begin position="79"/>
        <end position="99"/>
    </location>
</feature>
<feature type="region of interest" description="Disordered" evidence="1">
    <location>
        <begin position="384"/>
        <end position="517"/>
    </location>
</feature>
<dbReference type="EMBL" id="MU157908">
    <property type="protein sequence ID" value="KAF9523919.1"/>
    <property type="molecule type" value="Genomic_DNA"/>
</dbReference>
<feature type="transmembrane region" description="Helical" evidence="2">
    <location>
        <begin position="201"/>
        <end position="222"/>
    </location>
</feature>
<feature type="transmembrane region" description="Helical" evidence="2">
    <location>
        <begin position="143"/>
        <end position="164"/>
    </location>
</feature>
<comment type="caution">
    <text evidence="3">The sequence shown here is derived from an EMBL/GenBank/DDBJ whole genome shotgun (WGS) entry which is preliminary data.</text>
</comment>
<organism evidence="3 4">
    <name type="scientific">Crepidotus variabilis</name>
    <dbReference type="NCBI Taxonomy" id="179855"/>
    <lineage>
        <taxon>Eukaryota</taxon>
        <taxon>Fungi</taxon>
        <taxon>Dikarya</taxon>
        <taxon>Basidiomycota</taxon>
        <taxon>Agaricomycotina</taxon>
        <taxon>Agaricomycetes</taxon>
        <taxon>Agaricomycetidae</taxon>
        <taxon>Agaricales</taxon>
        <taxon>Agaricineae</taxon>
        <taxon>Crepidotaceae</taxon>
        <taxon>Crepidotus</taxon>
    </lineage>
</organism>
<feature type="region of interest" description="Disordered" evidence="1">
    <location>
        <begin position="679"/>
        <end position="744"/>
    </location>
</feature>